<evidence type="ECO:0000256" key="1">
    <source>
        <dbReference type="SAM" id="MobiDB-lite"/>
    </source>
</evidence>
<dbReference type="AlphaFoldDB" id="A0A8T2K496"/>
<proteinExistence type="predicted"/>
<feature type="compositionally biased region" description="Basic and acidic residues" evidence="1">
    <location>
        <begin position="251"/>
        <end position="271"/>
    </location>
</feature>
<protein>
    <recommendedName>
        <fullName evidence="4">HEAT repeat-containing protein 4</fullName>
    </recommendedName>
</protein>
<organism evidence="2 3">
    <name type="scientific">Hymenochirus boettgeri</name>
    <name type="common">Congo dwarf clawed frog</name>
    <dbReference type="NCBI Taxonomy" id="247094"/>
    <lineage>
        <taxon>Eukaryota</taxon>
        <taxon>Metazoa</taxon>
        <taxon>Chordata</taxon>
        <taxon>Craniata</taxon>
        <taxon>Vertebrata</taxon>
        <taxon>Euteleostomi</taxon>
        <taxon>Amphibia</taxon>
        <taxon>Batrachia</taxon>
        <taxon>Anura</taxon>
        <taxon>Pipoidea</taxon>
        <taxon>Pipidae</taxon>
        <taxon>Pipinae</taxon>
        <taxon>Hymenochirus</taxon>
    </lineage>
</organism>
<dbReference type="Gene3D" id="1.25.10.10">
    <property type="entry name" value="Leucine-rich Repeat Variant"/>
    <property type="match status" value="2"/>
</dbReference>
<dbReference type="EMBL" id="JAACNH010000003">
    <property type="protein sequence ID" value="KAG8449451.1"/>
    <property type="molecule type" value="Genomic_DNA"/>
</dbReference>
<dbReference type="PANTHER" id="PTHR12697">
    <property type="entry name" value="PBS LYASE HEAT-LIKE PROTEIN"/>
    <property type="match status" value="1"/>
</dbReference>
<accession>A0A8T2K496</accession>
<reference evidence="2" key="1">
    <citation type="thesis" date="2020" institute="ProQuest LLC" country="789 East Eisenhower Parkway, Ann Arbor, MI, USA">
        <title>Comparative Genomics and Chromosome Evolution.</title>
        <authorList>
            <person name="Mudd A.B."/>
        </authorList>
    </citation>
    <scope>NUCLEOTIDE SEQUENCE</scope>
    <source>
        <strain evidence="2">Female2</strain>
        <tissue evidence="2">Blood</tissue>
    </source>
</reference>
<dbReference type="InterPro" id="IPR016024">
    <property type="entry name" value="ARM-type_fold"/>
</dbReference>
<evidence type="ECO:0000313" key="3">
    <source>
        <dbReference type="Proteomes" id="UP000812440"/>
    </source>
</evidence>
<dbReference type="Proteomes" id="UP000812440">
    <property type="component" value="Chromosome 8_10"/>
</dbReference>
<dbReference type="Pfam" id="PF13646">
    <property type="entry name" value="HEAT_2"/>
    <property type="match status" value="1"/>
</dbReference>
<name>A0A8T2K496_9PIPI</name>
<dbReference type="InterPro" id="IPR011989">
    <property type="entry name" value="ARM-like"/>
</dbReference>
<evidence type="ECO:0000313" key="2">
    <source>
        <dbReference type="EMBL" id="KAG8449451.1"/>
    </source>
</evidence>
<dbReference type="OrthoDB" id="5980716at2759"/>
<dbReference type="SUPFAM" id="SSF48371">
    <property type="entry name" value="ARM repeat"/>
    <property type="match status" value="1"/>
</dbReference>
<feature type="region of interest" description="Disordered" evidence="1">
    <location>
        <begin position="251"/>
        <end position="277"/>
    </location>
</feature>
<dbReference type="PANTHER" id="PTHR12697:SF20">
    <property type="entry name" value="HEAT REPEAT-CONTAINING PROTEIN 4"/>
    <property type="match status" value="1"/>
</dbReference>
<comment type="caution">
    <text evidence="2">The sequence shown here is derived from an EMBL/GenBank/DDBJ whole genome shotgun (WGS) entry which is preliminary data.</text>
</comment>
<dbReference type="GO" id="GO:0016491">
    <property type="term" value="F:oxidoreductase activity"/>
    <property type="evidence" value="ECO:0007669"/>
    <property type="project" value="TreeGrafter"/>
</dbReference>
<sequence>MEIIQQFEQTQSTHKLSPNFQILKPASGDQENTSTFSFSVPQFCQSEHGCAQVHAQYIKNVTSDLHFSKEVVRDRGLACLPYKEWDVSGLYDVSDLKRFHNQKMVKIHPPRTVQHKLCHMINASPAKQVKSKSHIGFGNSIWKRSVEHKKTFTSNSLLHSKQSVQPITLESEETDLSTKLKKNTKSNSEMTYSSCSPSKDLVGLDEQVLKMARKTPAQWIVDHKTNYIESSNKICTHHRSSPLAEIIRDEHTAEENSCKEQEDSTKRREDTTGFNNKTADSITVKHFELSPSLRLQDLMNPKAGKYIYATQNSFEGELYSGASKIRYQKNDDKKKHILMESHNQYDKHLQELLPKSHKEPQRGAIRWVALPTPALDETRQSCSELPAIVHPQEGENEIKREQQYTLSDSQALWNVLTQWKTAWMFSGNWKDTTVEQIKKDLSSVHNSPKITALVTLMAAAVVRQQEEAEGQTMRQSITSGDVTSLAAPGVTEGLLSVVDHTLSDADALVRMAAAMCCYLSQSVSAEARKVMLSALAEGTNADSWAAAQCLALEGDHSYMVIKRIITQLFEGKTKDTEKQVIYILRKISANTNLVHDMLADVLNNGNWRDRAVACKALCHLQGHAKQKEEMESDLGKPRAEALSMIGWLKLMTAQLFPAFLSCFSDEFVAVRKQACLTAGLLQIREEMVMNSLCHLIQNDPVWKIQAFAIKALREIGHVTSLVKDILMWAIRHEEPGVRIEAIHCIATLKICDPDIQYILRDRLVFDSHEHVQR</sequence>
<gene>
    <name evidence="2" type="ORF">GDO86_016197</name>
</gene>
<evidence type="ECO:0008006" key="4">
    <source>
        <dbReference type="Google" id="ProtNLM"/>
    </source>
</evidence>
<keyword evidence="3" id="KW-1185">Reference proteome</keyword>